<dbReference type="EC" id="7.2.2.10" evidence="2"/>
<comment type="catalytic activity">
    <reaction evidence="15">
        <text>Ca(2+)(in) + ATP + H2O = Ca(2+)(out) + ADP + phosphate + H(+)</text>
        <dbReference type="Rhea" id="RHEA:18105"/>
        <dbReference type="ChEBI" id="CHEBI:15377"/>
        <dbReference type="ChEBI" id="CHEBI:15378"/>
        <dbReference type="ChEBI" id="CHEBI:29108"/>
        <dbReference type="ChEBI" id="CHEBI:30616"/>
        <dbReference type="ChEBI" id="CHEBI:43474"/>
        <dbReference type="ChEBI" id="CHEBI:456216"/>
        <dbReference type="EC" id="7.2.2.10"/>
    </reaction>
</comment>
<sequence length="1271" mass="138285">MDFSSKQNNTNLTKTKTSFRDLAIDFFCCRSHVVHPGKWRADDRYTPNTGNLKVGTGLGKDNAECEPAQQSSCKSPSRAMVKTFMEIDHNNSAPVGDANSNKISDQESPMQTLNEEPPSKEEKGFAKEADPFVVLDIALGKSEEDGQVKSPRFGGLANIVDSSIRSIQSASSAILHHMIFAKAAEPGAPFVVTPKDLGDLSTERTHQALARVLSKAASNLPAASPGEEESLKNNRIQIDALVRRIGTEDDDDGRRKSLAGDSNEAVQRKHDMEMAANALATVILRSKPDEGIRNEASEIEFRRSAFGTNAIAEKKLDSFLKLCWNAVQDFVLIMLIVLGIIGIIVETTIGLEPGEQCGHCWLEGAAILTSVIIVVLVTASIDYAKQFAFIRLTHSLNETNIKMVIRDGQQLSVTDEEIVVGDILSVNSHNLASIPADCIVLGPPLSGGLKMDESTLTGESVLISKHPGDVVLSGTTAIQGSAKMVVIAVGTNSVAGKIKARVYESSDHEGEGLDGDEDSPLFVKLEKIAKRIGVAGTCAATLSLVVNCIKGFAFGDEDPQQALIEYIVTAITVLAVAVPEGLPLAVTLALAYSSNKMMKEQNLVKHLDACETMGCATTICTDKSTMTLISTLIAVDTMDETTVKFEGSKLVDSTGNPTEVALLVLAHDLGHDYQEIRDNTRGRSDKGELAEFLVEGKQIGFSSARKMMSWAVPIESGGYRIYCKGATEVLVARCTHELVNTDNVDSSVEISNDSRQDILSVAEAYARRGMRTLGLAFKDIAVGVDFDAKSETLLNSDGSEALCIETELVFVGLVGIEDPLRPEVPGAIKTCYDAGIDVRLVTGDSPNTAVSIAYQAGILQDFHFIDAGVEKVASNLKPNVLMEGKTFRRKIYRIDEDGNKEFDQTAFDVVWPHLRVLARSSPDDKLTLAHGLNQSMLFMDQKICKQLKSVDNIIIFPDRQVVAMTGDGTNDAPALKRADIGFAMGISGTQIAKDAADIILLDDNFASIVTAAKWGRNVYASIQKFLQFQLTVNISAVVTALVGSFAYAKSPLAAIQLLWVNLIMDSLASLALASEPPTDGLLKRAPTNRSKSIIASRMWANMFGQAFYQICVIMFLLFFGPEVFGFEDGHLVESDDGLYPGWQKEKSVHYTLIFNTFVWMQLFNEVNSRCLQGEVNVFRGIEKNPLFCGILTITVVLQIIMVEFGGLAMSVAEDGLEGKYWGVSMAFGSGSLIIQQVINLLYKYGYFSYGLWRERRRINSDRRISTMHIGQ</sequence>
<evidence type="ECO:0000256" key="10">
    <source>
        <dbReference type="ARBA" id="ARBA00022842"/>
    </source>
</evidence>
<feature type="transmembrane region" description="Helical" evidence="17">
    <location>
        <begin position="1220"/>
        <end position="1242"/>
    </location>
</feature>
<keyword evidence="7" id="KW-0547">Nucleotide-binding</keyword>
<dbReference type="PRINTS" id="PR00119">
    <property type="entry name" value="CATATPASE"/>
</dbReference>
<dbReference type="InterPro" id="IPR004014">
    <property type="entry name" value="ATPase_P-typ_cation-transptr_N"/>
</dbReference>
<evidence type="ECO:0000256" key="7">
    <source>
        <dbReference type="ARBA" id="ARBA00022741"/>
    </source>
</evidence>
<dbReference type="Gene3D" id="1.20.1110.10">
    <property type="entry name" value="Calcium-transporting ATPase, transmembrane domain"/>
    <property type="match status" value="2"/>
</dbReference>
<evidence type="ECO:0000256" key="11">
    <source>
        <dbReference type="ARBA" id="ARBA00022967"/>
    </source>
</evidence>
<feature type="compositionally biased region" description="Polar residues" evidence="16">
    <location>
        <begin position="90"/>
        <end position="114"/>
    </location>
</feature>
<evidence type="ECO:0000256" key="14">
    <source>
        <dbReference type="ARBA" id="ARBA00023136"/>
    </source>
</evidence>
<dbReference type="InterPro" id="IPR059000">
    <property type="entry name" value="ATPase_P-type_domA"/>
</dbReference>
<dbReference type="PANTHER" id="PTHR24093:SF369">
    <property type="entry name" value="CALCIUM-TRANSPORTING ATPASE"/>
    <property type="match status" value="1"/>
</dbReference>
<keyword evidence="8" id="KW-0106">Calcium</keyword>
<feature type="transmembrane region" description="Helical" evidence="17">
    <location>
        <begin position="532"/>
        <end position="554"/>
    </location>
</feature>
<feature type="domain" description="Cation-transporting P-type ATPase C-terminal" evidence="19">
    <location>
        <begin position="1050"/>
        <end position="1240"/>
    </location>
</feature>
<dbReference type="SUPFAM" id="SSF81660">
    <property type="entry name" value="Metal cation-transporting ATPase, ATP-binding domain N"/>
    <property type="match status" value="1"/>
</dbReference>
<evidence type="ECO:0000256" key="15">
    <source>
        <dbReference type="ARBA" id="ARBA00048694"/>
    </source>
</evidence>
<evidence type="ECO:0000313" key="22">
    <source>
        <dbReference type="Proteomes" id="UP001516023"/>
    </source>
</evidence>
<dbReference type="InterPro" id="IPR023298">
    <property type="entry name" value="ATPase_P-typ_TM_dom_sf"/>
</dbReference>
<keyword evidence="12 17" id="KW-1133">Transmembrane helix</keyword>
<dbReference type="Gene3D" id="3.40.1110.10">
    <property type="entry name" value="Calcium-transporting ATPase, cytoplasmic domain N"/>
    <property type="match status" value="1"/>
</dbReference>
<dbReference type="Pfam" id="PF13246">
    <property type="entry name" value="Cation_ATPase"/>
    <property type="match status" value="1"/>
</dbReference>
<keyword evidence="13" id="KW-0406">Ion transport</keyword>
<evidence type="ECO:0000256" key="17">
    <source>
        <dbReference type="SAM" id="Phobius"/>
    </source>
</evidence>
<dbReference type="GO" id="GO:0046872">
    <property type="term" value="F:metal ion binding"/>
    <property type="evidence" value="ECO:0007669"/>
    <property type="project" value="UniProtKB-KW"/>
</dbReference>
<evidence type="ECO:0000256" key="3">
    <source>
        <dbReference type="ARBA" id="ARBA00022448"/>
    </source>
</evidence>
<dbReference type="Pfam" id="PF00689">
    <property type="entry name" value="Cation_ATPase_C"/>
    <property type="match status" value="1"/>
</dbReference>
<dbReference type="FunFam" id="1.20.1110.10:FF:000039">
    <property type="entry name" value="Calcium-transporting ATPase"/>
    <property type="match status" value="1"/>
</dbReference>
<feature type="transmembrane region" description="Helical" evidence="17">
    <location>
        <begin position="365"/>
        <end position="384"/>
    </location>
</feature>
<evidence type="ECO:0000259" key="20">
    <source>
        <dbReference type="Pfam" id="PF00690"/>
    </source>
</evidence>
<keyword evidence="11" id="KW-1278">Translocase</keyword>
<dbReference type="InterPro" id="IPR001757">
    <property type="entry name" value="P_typ_ATPase"/>
</dbReference>
<dbReference type="PANTHER" id="PTHR24093">
    <property type="entry name" value="CATION TRANSPORTING ATPASE"/>
    <property type="match status" value="1"/>
</dbReference>
<reference evidence="21 22" key="1">
    <citation type="journal article" date="2020" name="G3 (Bethesda)">
        <title>Improved Reference Genome for Cyclotella cryptica CCMP332, a Model for Cell Wall Morphogenesis, Salinity Adaptation, and Lipid Production in Diatoms (Bacillariophyta).</title>
        <authorList>
            <person name="Roberts W.R."/>
            <person name="Downey K.M."/>
            <person name="Ruck E.C."/>
            <person name="Traller J.C."/>
            <person name="Alverson A.J."/>
        </authorList>
    </citation>
    <scope>NUCLEOTIDE SEQUENCE [LARGE SCALE GENOMIC DNA]</scope>
    <source>
        <strain evidence="21 22">CCMP332</strain>
    </source>
</reference>
<evidence type="ECO:0000256" key="12">
    <source>
        <dbReference type="ARBA" id="ARBA00022989"/>
    </source>
</evidence>
<feature type="domain" description="P-type ATPase A" evidence="18">
    <location>
        <begin position="403"/>
        <end position="501"/>
    </location>
</feature>
<keyword evidence="6" id="KW-0479">Metal-binding</keyword>
<feature type="transmembrane region" description="Helical" evidence="17">
    <location>
        <begin position="1025"/>
        <end position="1047"/>
    </location>
</feature>
<keyword evidence="22" id="KW-1185">Reference proteome</keyword>
<evidence type="ECO:0000313" key="21">
    <source>
        <dbReference type="EMBL" id="KAL3802047.1"/>
    </source>
</evidence>
<keyword evidence="14 17" id="KW-0472">Membrane</keyword>
<dbReference type="InterPro" id="IPR023214">
    <property type="entry name" value="HAD_sf"/>
</dbReference>
<feature type="transmembrane region" description="Helical" evidence="17">
    <location>
        <begin position="566"/>
        <end position="592"/>
    </location>
</feature>
<dbReference type="InterPro" id="IPR036412">
    <property type="entry name" value="HAD-like_sf"/>
</dbReference>
<evidence type="ECO:0000259" key="18">
    <source>
        <dbReference type="Pfam" id="PF00122"/>
    </source>
</evidence>
<feature type="region of interest" description="Disordered" evidence="16">
    <location>
        <begin position="57"/>
        <end position="77"/>
    </location>
</feature>
<dbReference type="Pfam" id="PF00690">
    <property type="entry name" value="Cation_ATPase_N"/>
    <property type="match status" value="1"/>
</dbReference>
<dbReference type="Pfam" id="PF00122">
    <property type="entry name" value="E1-E2_ATPase"/>
    <property type="match status" value="1"/>
</dbReference>
<keyword evidence="9" id="KW-0067">ATP-binding</keyword>
<dbReference type="Gene3D" id="2.70.150.10">
    <property type="entry name" value="Calcium-transporting ATPase, cytoplasmic transduction domain A"/>
    <property type="match status" value="1"/>
</dbReference>
<keyword evidence="10" id="KW-0460">Magnesium</keyword>
<comment type="caution">
    <text evidence="21">The sequence shown here is derived from an EMBL/GenBank/DDBJ whole genome shotgun (WGS) entry which is preliminary data.</text>
</comment>
<dbReference type="FunFam" id="3.40.50.1000:FF:000512">
    <property type="entry name" value="Calcium transporting rt-atpase"/>
    <property type="match status" value="1"/>
</dbReference>
<feature type="transmembrane region" description="Helical" evidence="17">
    <location>
        <begin position="322"/>
        <end position="345"/>
    </location>
</feature>
<evidence type="ECO:0000256" key="5">
    <source>
        <dbReference type="ARBA" id="ARBA00022692"/>
    </source>
</evidence>
<dbReference type="GO" id="GO:0005388">
    <property type="term" value="F:P-type calcium transporter activity"/>
    <property type="evidence" value="ECO:0007669"/>
    <property type="project" value="UniProtKB-EC"/>
</dbReference>
<evidence type="ECO:0000256" key="6">
    <source>
        <dbReference type="ARBA" id="ARBA00022723"/>
    </source>
</evidence>
<comment type="subcellular location">
    <subcellularLocation>
        <location evidence="1">Endomembrane system</location>
        <topology evidence="1">Multi-pass membrane protein</topology>
    </subcellularLocation>
</comment>
<dbReference type="SUPFAM" id="SSF81665">
    <property type="entry name" value="Calcium ATPase, transmembrane domain M"/>
    <property type="match status" value="1"/>
</dbReference>
<evidence type="ECO:0000256" key="8">
    <source>
        <dbReference type="ARBA" id="ARBA00022837"/>
    </source>
</evidence>
<evidence type="ECO:0000256" key="2">
    <source>
        <dbReference type="ARBA" id="ARBA00012790"/>
    </source>
</evidence>
<dbReference type="Proteomes" id="UP001516023">
    <property type="component" value="Unassembled WGS sequence"/>
</dbReference>
<name>A0ABD3QNN1_9STRA</name>
<keyword evidence="5 17" id="KW-0812">Transmembrane</keyword>
<proteinExistence type="predicted"/>
<keyword evidence="4" id="KW-0109">Calcium transport</keyword>
<gene>
    <name evidence="21" type="ORF">HJC23_010803</name>
</gene>
<dbReference type="SUPFAM" id="SSF56784">
    <property type="entry name" value="HAD-like"/>
    <property type="match status" value="1"/>
</dbReference>
<dbReference type="Gene3D" id="3.40.50.1000">
    <property type="entry name" value="HAD superfamily/HAD-like"/>
    <property type="match status" value="1"/>
</dbReference>
<dbReference type="InterPro" id="IPR023299">
    <property type="entry name" value="ATPase_P-typ_cyto_dom_N"/>
</dbReference>
<evidence type="ECO:0000256" key="4">
    <source>
        <dbReference type="ARBA" id="ARBA00022568"/>
    </source>
</evidence>
<protein>
    <recommendedName>
        <fullName evidence="2">P-type Ca(2+) transporter</fullName>
        <ecNumber evidence="2">7.2.2.10</ecNumber>
    </recommendedName>
</protein>
<dbReference type="GO" id="GO:0012505">
    <property type="term" value="C:endomembrane system"/>
    <property type="evidence" value="ECO:0007669"/>
    <property type="project" value="UniProtKB-SubCell"/>
</dbReference>
<keyword evidence="3" id="KW-0813">Transport</keyword>
<dbReference type="EMBL" id="JABMIG020000022">
    <property type="protein sequence ID" value="KAL3802047.1"/>
    <property type="molecule type" value="Genomic_DNA"/>
</dbReference>
<evidence type="ECO:0000256" key="16">
    <source>
        <dbReference type="SAM" id="MobiDB-lite"/>
    </source>
</evidence>
<evidence type="ECO:0000259" key="19">
    <source>
        <dbReference type="Pfam" id="PF00689"/>
    </source>
</evidence>
<feature type="region of interest" description="Disordered" evidence="16">
    <location>
        <begin position="89"/>
        <end position="125"/>
    </location>
</feature>
<dbReference type="SUPFAM" id="SSF81653">
    <property type="entry name" value="Calcium ATPase, transduction domain A"/>
    <property type="match status" value="1"/>
</dbReference>
<dbReference type="NCBIfam" id="TIGR01494">
    <property type="entry name" value="ATPase_P-type"/>
    <property type="match status" value="1"/>
</dbReference>
<organism evidence="21 22">
    <name type="scientific">Cyclotella cryptica</name>
    <dbReference type="NCBI Taxonomy" id="29204"/>
    <lineage>
        <taxon>Eukaryota</taxon>
        <taxon>Sar</taxon>
        <taxon>Stramenopiles</taxon>
        <taxon>Ochrophyta</taxon>
        <taxon>Bacillariophyta</taxon>
        <taxon>Coscinodiscophyceae</taxon>
        <taxon>Thalassiosirophycidae</taxon>
        <taxon>Stephanodiscales</taxon>
        <taxon>Stephanodiscaceae</taxon>
        <taxon>Cyclotella</taxon>
    </lineage>
</organism>
<evidence type="ECO:0000256" key="1">
    <source>
        <dbReference type="ARBA" id="ARBA00004127"/>
    </source>
</evidence>
<dbReference type="InterPro" id="IPR006068">
    <property type="entry name" value="ATPase_P-typ_cation-transptr_C"/>
</dbReference>
<feature type="transmembrane region" description="Helical" evidence="17">
    <location>
        <begin position="1186"/>
        <end position="1208"/>
    </location>
</feature>
<dbReference type="InterPro" id="IPR008250">
    <property type="entry name" value="ATPase_P-typ_transduc_dom_A_sf"/>
</dbReference>
<feature type="transmembrane region" description="Helical" evidence="17">
    <location>
        <begin position="1053"/>
        <end position="1073"/>
    </location>
</feature>
<dbReference type="GO" id="GO:0005524">
    <property type="term" value="F:ATP binding"/>
    <property type="evidence" value="ECO:0007669"/>
    <property type="project" value="UniProtKB-KW"/>
</dbReference>
<dbReference type="AlphaFoldDB" id="A0ABD3QNN1"/>
<evidence type="ECO:0000256" key="9">
    <source>
        <dbReference type="ARBA" id="ARBA00022840"/>
    </source>
</evidence>
<feature type="transmembrane region" description="Helical" evidence="17">
    <location>
        <begin position="1094"/>
        <end position="1119"/>
    </location>
</feature>
<accession>A0ABD3QNN1</accession>
<feature type="domain" description="Cation-transporting P-type ATPase N-terminal" evidence="20">
    <location>
        <begin position="284"/>
        <end position="341"/>
    </location>
</feature>
<evidence type="ECO:0000256" key="13">
    <source>
        <dbReference type="ARBA" id="ARBA00023065"/>
    </source>
</evidence>